<comment type="similarity">
    <text evidence="4">Belongs to the copper transporter (Ctr) (TC 1.A.56) family. SLC31A subfamily.</text>
</comment>
<keyword evidence="4" id="KW-0186">Copper</keyword>
<feature type="transmembrane region" description="Helical" evidence="4">
    <location>
        <begin position="12"/>
        <end position="34"/>
    </location>
</feature>
<gene>
    <name evidence="6" type="ORF">GPM918_LOCUS36142</name>
    <name evidence="7" type="ORF">SRO942_LOCUS36871</name>
</gene>
<comment type="subcellular location">
    <subcellularLocation>
        <location evidence="4">Membrane</location>
        <topology evidence="4">Multi-pass membrane protein</topology>
    </subcellularLocation>
</comment>
<dbReference type="InterPro" id="IPR007274">
    <property type="entry name" value="Cop_transporter"/>
</dbReference>
<evidence type="ECO:0000313" key="6">
    <source>
        <dbReference type="EMBL" id="CAF1488519.1"/>
    </source>
</evidence>
<dbReference type="EMBL" id="CAJOBC010087072">
    <property type="protein sequence ID" value="CAF4352043.1"/>
    <property type="molecule type" value="Genomic_DNA"/>
</dbReference>
<keyword evidence="4" id="KW-0406">Ion transport</keyword>
<evidence type="ECO:0000313" key="8">
    <source>
        <dbReference type="Proteomes" id="UP000663829"/>
    </source>
</evidence>
<dbReference type="GO" id="GO:0016020">
    <property type="term" value="C:membrane"/>
    <property type="evidence" value="ECO:0007669"/>
    <property type="project" value="UniProtKB-SubCell"/>
</dbReference>
<name>A0A815S748_9BILA</name>
<reference evidence="6" key="1">
    <citation type="submission" date="2021-02" db="EMBL/GenBank/DDBJ databases">
        <authorList>
            <person name="Nowell W R."/>
        </authorList>
    </citation>
    <scope>NUCLEOTIDE SEQUENCE</scope>
</reference>
<dbReference type="EMBL" id="CAJNOQ010021582">
    <property type="protein sequence ID" value="CAF1488519.1"/>
    <property type="molecule type" value="Genomic_DNA"/>
</dbReference>
<protein>
    <recommendedName>
        <fullName evidence="4">Copper transport protein</fullName>
    </recommendedName>
</protein>
<dbReference type="PANTHER" id="PTHR12483:SF115">
    <property type="entry name" value="COPPER TRANSPORT PROTEIN"/>
    <property type="match status" value="1"/>
</dbReference>
<proteinExistence type="inferred from homology"/>
<keyword evidence="8" id="KW-1185">Reference proteome</keyword>
<dbReference type="AlphaFoldDB" id="A0A815S748"/>
<keyword evidence="4" id="KW-0187">Copper transport</keyword>
<evidence type="ECO:0000256" key="3">
    <source>
        <dbReference type="ARBA" id="ARBA00023136"/>
    </source>
</evidence>
<evidence type="ECO:0000256" key="5">
    <source>
        <dbReference type="SAM" id="MobiDB-lite"/>
    </source>
</evidence>
<evidence type="ECO:0000256" key="4">
    <source>
        <dbReference type="RuleBase" id="RU367022"/>
    </source>
</evidence>
<keyword evidence="1 4" id="KW-0812">Transmembrane</keyword>
<dbReference type="PANTHER" id="PTHR12483">
    <property type="entry name" value="SOLUTE CARRIER FAMILY 31 COPPER TRANSPORTERS"/>
    <property type="match status" value="1"/>
</dbReference>
<sequence>MEQILFENWMPMTVGPFIGSWFAIFVIAILYEGLKTFREYLLRREARREFTETENRRNALLQNSGGDYEPPLSDQTPTINIERREGGKGSVSPCRLEPEET</sequence>
<dbReference type="OrthoDB" id="161814at2759"/>
<dbReference type="GO" id="GO:0005375">
    <property type="term" value="F:copper ion transmembrane transporter activity"/>
    <property type="evidence" value="ECO:0007669"/>
    <property type="project" value="UniProtKB-UniRule"/>
</dbReference>
<accession>A0A815S748</accession>
<comment type="caution">
    <text evidence="6">The sequence shown here is derived from an EMBL/GenBank/DDBJ whole genome shotgun (WGS) entry which is preliminary data.</text>
</comment>
<dbReference type="Proteomes" id="UP000663829">
    <property type="component" value="Unassembled WGS sequence"/>
</dbReference>
<evidence type="ECO:0000256" key="2">
    <source>
        <dbReference type="ARBA" id="ARBA00022989"/>
    </source>
</evidence>
<evidence type="ECO:0000313" key="7">
    <source>
        <dbReference type="EMBL" id="CAF4352043.1"/>
    </source>
</evidence>
<organism evidence="6 8">
    <name type="scientific">Didymodactylos carnosus</name>
    <dbReference type="NCBI Taxonomy" id="1234261"/>
    <lineage>
        <taxon>Eukaryota</taxon>
        <taxon>Metazoa</taxon>
        <taxon>Spiralia</taxon>
        <taxon>Gnathifera</taxon>
        <taxon>Rotifera</taxon>
        <taxon>Eurotatoria</taxon>
        <taxon>Bdelloidea</taxon>
        <taxon>Philodinida</taxon>
        <taxon>Philodinidae</taxon>
        <taxon>Didymodactylos</taxon>
    </lineage>
</organism>
<keyword evidence="3 4" id="KW-0472">Membrane</keyword>
<keyword evidence="2 4" id="KW-1133">Transmembrane helix</keyword>
<keyword evidence="4" id="KW-0813">Transport</keyword>
<evidence type="ECO:0000256" key="1">
    <source>
        <dbReference type="ARBA" id="ARBA00022692"/>
    </source>
</evidence>
<feature type="region of interest" description="Disordered" evidence="5">
    <location>
        <begin position="52"/>
        <end position="101"/>
    </location>
</feature>
<dbReference type="Proteomes" id="UP000681722">
    <property type="component" value="Unassembled WGS sequence"/>
</dbReference>
<dbReference type="Pfam" id="PF04145">
    <property type="entry name" value="Ctr"/>
    <property type="match status" value="1"/>
</dbReference>
<feature type="non-terminal residue" evidence="6">
    <location>
        <position position="1"/>
    </location>
</feature>